<feature type="region of interest" description="Disordered" evidence="1">
    <location>
        <begin position="39"/>
        <end position="91"/>
    </location>
</feature>
<dbReference type="KEGG" id="elut:CKA38_12920"/>
<dbReference type="SUPFAM" id="SSF141452">
    <property type="entry name" value="Hcp1-like"/>
    <property type="match status" value="1"/>
</dbReference>
<accession>A0A2U8E653</accession>
<dbReference type="Pfam" id="PF05638">
    <property type="entry name" value="T6SS_HCP"/>
    <property type="match status" value="1"/>
</dbReference>
<dbReference type="InterPro" id="IPR036624">
    <property type="entry name" value="Hcp1-lik_sf"/>
</dbReference>
<gene>
    <name evidence="2" type="ORF">CKA38_12920</name>
</gene>
<dbReference type="AlphaFoldDB" id="A0A2U8E653"/>
<dbReference type="Proteomes" id="UP000244896">
    <property type="component" value="Chromosome"/>
</dbReference>
<dbReference type="RefSeq" id="WP_108825849.1">
    <property type="nucleotide sequence ID" value="NZ_CP023004.1"/>
</dbReference>
<reference evidence="2 3" key="1">
    <citation type="journal article" date="2018" name="Syst. Appl. Microbiol.">
        <title>Ereboglobus luteus gen. nov. sp. nov. from cockroach guts, and new insights into the oxygen relationship of the genera Opitutus and Didymococcus (Verrucomicrobia: Opitutaceae).</title>
        <authorList>
            <person name="Tegtmeier D."/>
            <person name="Belitz A."/>
            <person name="Radek R."/>
            <person name="Heimerl T."/>
            <person name="Brune A."/>
        </authorList>
    </citation>
    <scope>NUCLEOTIDE SEQUENCE [LARGE SCALE GENOMIC DNA]</scope>
    <source>
        <strain evidence="2 3">Ho45</strain>
    </source>
</reference>
<keyword evidence="3" id="KW-1185">Reference proteome</keyword>
<name>A0A2U8E653_9BACT</name>
<dbReference type="EMBL" id="CP023004">
    <property type="protein sequence ID" value="AWI10034.1"/>
    <property type="molecule type" value="Genomic_DNA"/>
</dbReference>
<evidence type="ECO:0000313" key="2">
    <source>
        <dbReference type="EMBL" id="AWI10034.1"/>
    </source>
</evidence>
<feature type="compositionally biased region" description="Basic and acidic residues" evidence="1">
    <location>
        <begin position="39"/>
        <end position="49"/>
    </location>
</feature>
<organism evidence="2 3">
    <name type="scientific">Ereboglobus luteus</name>
    <dbReference type="NCBI Taxonomy" id="1796921"/>
    <lineage>
        <taxon>Bacteria</taxon>
        <taxon>Pseudomonadati</taxon>
        <taxon>Verrucomicrobiota</taxon>
        <taxon>Opitutia</taxon>
        <taxon>Opitutales</taxon>
        <taxon>Opitutaceae</taxon>
        <taxon>Ereboglobus</taxon>
    </lineage>
</organism>
<protein>
    <submittedName>
        <fullName evidence="2">Uncharacterized protein</fullName>
    </submittedName>
</protein>
<dbReference type="OrthoDB" id="29796at74201"/>
<dbReference type="InterPro" id="IPR008514">
    <property type="entry name" value="T6SS_Hcp"/>
</dbReference>
<dbReference type="Gene3D" id="2.30.110.20">
    <property type="entry name" value="Hcp1-like"/>
    <property type="match status" value="1"/>
</dbReference>
<proteinExistence type="predicted"/>
<evidence type="ECO:0000256" key="1">
    <source>
        <dbReference type="SAM" id="MobiDB-lite"/>
    </source>
</evidence>
<feature type="compositionally biased region" description="Low complexity" evidence="1">
    <location>
        <begin position="51"/>
        <end position="71"/>
    </location>
</feature>
<evidence type="ECO:0000313" key="3">
    <source>
        <dbReference type="Proteomes" id="UP000244896"/>
    </source>
</evidence>
<sequence>MPIYAYIKIPGIQNSESTDDEYGKEWIPIQSIDFSITAHGDDSITHDQDGSDSSSAAQTSAGSHSAHGAATPGALSDSQWGNSSNKERSMSFEGKLDMAAKVIKHTINRKRRGRGSEIGQRAADASGEITISKQLDATSPKLHQICMECRNFASDKYIEGKVEVHICRQIPGADGGSAVREVYMGYILRKCLMTGISITANESDYMEESITLTFERVTSCVRRPKQAALNNVGWDYVAEDTDTPDELTPLTKT</sequence>